<dbReference type="EMBL" id="CACRXK020008096">
    <property type="protein sequence ID" value="CAB4013965.1"/>
    <property type="molecule type" value="Genomic_DNA"/>
</dbReference>
<dbReference type="PANTHER" id="PTHR45913:SF22">
    <property type="entry name" value="SCAN BOX DOMAIN-CONTAINING PROTEIN"/>
    <property type="match status" value="1"/>
</dbReference>
<sequence>MLAIALDESTDVASLSQLVVWVRYKHDDDFKDDLMLCKPLELTTKDADVFKMVDDFFTDKELNWNTVYGSCTDGAPAMLGVRSGFKAKINEVAPNVFSVHCMIHREALAAKTLPDILKNVMQQVIRMVNHIKSSALNTRLFRKFCRGMDADHINLLYYTEVRWLSRGNMMQRVYELRTEMRDFLQGQKKDDWANLLNDKEWLAKLSYLSDIFERLNTLNRSLQGKGSNIMEFHDKLEGFLGVIDLLIRKVRADRYALFPSLSEFIESENFEVANLKEPIEEHLLSLKSEFDRYFPDIDTEQFALIRNPFDAVENFDDDDEPAEAELIEMRANNCAKDVFSRSPLSTFWCTMRHGYPNLAKIALKKLLPYPSTYLCESSFSTMTAMKTKSRNRLELEHDFRGCVSTTEPEISKLVRDAKSPQVSH</sequence>
<feature type="domain" description="HAT C-terminal dimerisation" evidence="1">
    <location>
        <begin position="340"/>
        <end position="396"/>
    </location>
</feature>
<evidence type="ECO:0000313" key="2">
    <source>
        <dbReference type="EMBL" id="CAB4013965.1"/>
    </source>
</evidence>
<dbReference type="GO" id="GO:0046983">
    <property type="term" value="F:protein dimerization activity"/>
    <property type="evidence" value="ECO:0007669"/>
    <property type="project" value="InterPro"/>
</dbReference>
<evidence type="ECO:0000313" key="3">
    <source>
        <dbReference type="Proteomes" id="UP001152795"/>
    </source>
</evidence>
<comment type="caution">
    <text evidence="2">The sequence shown here is derived from an EMBL/GenBank/DDBJ whole genome shotgun (WGS) entry which is preliminary data.</text>
</comment>
<dbReference type="AlphaFoldDB" id="A0A6S7I5C4"/>
<protein>
    <submittedName>
        <fullName evidence="2">Zinc finger BED domain-containing 5</fullName>
    </submittedName>
</protein>
<proteinExistence type="predicted"/>
<dbReference type="InterPro" id="IPR008906">
    <property type="entry name" value="HATC_C_dom"/>
</dbReference>
<evidence type="ECO:0000259" key="1">
    <source>
        <dbReference type="Pfam" id="PF05699"/>
    </source>
</evidence>
<accession>A0A6S7I5C4</accession>
<dbReference type="OrthoDB" id="1101576at2759"/>
<dbReference type="PANTHER" id="PTHR45913">
    <property type="entry name" value="EPM2A-INTERACTING PROTEIN 1"/>
    <property type="match status" value="1"/>
</dbReference>
<reference evidence="2" key="1">
    <citation type="submission" date="2020-04" db="EMBL/GenBank/DDBJ databases">
        <authorList>
            <person name="Alioto T."/>
            <person name="Alioto T."/>
            <person name="Gomez Garrido J."/>
        </authorList>
    </citation>
    <scope>NUCLEOTIDE SEQUENCE</scope>
    <source>
        <strain evidence="2">A484AB</strain>
    </source>
</reference>
<dbReference type="InterPro" id="IPR012337">
    <property type="entry name" value="RNaseH-like_sf"/>
</dbReference>
<dbReference type="Pfam" id="PF05699">
    <property type="entry name" value="Dimer_Tnp_hAT"/>
    <property type="match status" value="1"/>
</dbReference>
<organism evidence="2 3">
    <name type="scientific">Paramuricea clavata</name>
    <name type="common">Red gorgonian</name>
    <name type="synonym">Violescent sea-whip</name>
    <dbReference type="NCBI Taxonomy" id="317549"/>
    <lineage>
        <taxon>Eukaryota</taxon>
        <taxon>Metazoa</taxon>
        <taxon>Cnidaria</taxon>
        <taxon>Anthozoa</taxon>
        <taxon>Octocorallia</taxon>
        <taxon>Malacalcyonacea</taxon>
        <taxon>Plexauridae</taxon>
        <taxon>Paramuricea</taxon>
    </lineage>
</organism>
<dbReference type="SUPFAM" id="SSF53098">
    <property type="entry name" value="Ribonuclease H-like"/>
    <property type="match status" value="1"/>
</dbReference>
<dbReference type="Proteomes" id="UP001152795">
    <property type="component" value="Unassembled WGS sequence"/>
</dbReference>
<name>A0A6S7I5C4_PARCT</name>
<gene>
    <name evidence="2" type="ORF">PACLA_8A003411</name>
</gene>
<keyword evidence="3" id="KW-1185">Reference proteome</keyword>